<protein>
    <submittedName>
        <fullName evidence="1">Uncharacterized protein</fullName>
    </submittedName>
</protein>
<proteinExistence type="predicted"/>
<dbReference type="EMBL" id="OR521081">
    <property type="protein sequence ID" value="WNO27877.1"/>
    <property type="molecule type" value="Genomic_DNA"/>
</dbReference>
<accession>A0AA96KNQ4</accession>
<evidence type="ECO:0000313" key="1">
    <source>
        <dbReference type="EMBL" id="WNO27877.1"/>
    </source>
</evidence>
<sequence>MGIADEARAKLEGITPGPWEVEEQHDPLGDTTYCIPGIERFRGYTNNVYCGIDKALAEFIAAAPALVRGLLEELEGAQGDLGEVRTGLGRAQTWLEAIADLTGGDGSYVDGVRSVVAERDAALATIRQVRELEREWGERDSVEPVHGMWKALRRILGGES</sequence>
<gene>
    <name evidence="1" type="primary">7</name>
    <name evidence="1" type="ORF">SEA_HALO3_7</name>
</gene>
<evidence type="ECO:0000313" key="2">
    <source>
        <dbReference type="Proteomes" id="UP001302232"/>
    </source>
</evidence>
<dbReference type="Proteomes" id="UP001302232">
    <property type="component" value="Segment"/>
</dbReference>
<organism evidence="1 2">
    <name type="scientific">Gordonia phage Halo3</name>
    <dbReference type="NCBI Taxonomy" id="3077826"/>
    <lineage>
        <taxon>Viruses</taxon>
        <taxon>Duplodnaviria</taxon>
        <taxon>Heunggongvirae</taxon>
        <taxon>Uroviricota</taxon>
        <taxon>Caudoviricetes</taxon>
        <taxon>Stackebrandtviridae</taxon>
        <taxon>Frickvirinae</taxon>
        <taxon>Wizardvirus</taxon>
        <taxon>Wizardvirus halo3</taxon>
    </lineage>
</organism>
<keyword evidence="2" id="KW-1185">Reference proteome</keyword>
<reference evidence="1 2" key="1">
    <citation type="submission" date="2023-08" db="EMBL/GenBank/DDBJ databases">
        <authorList>
            <person name="Jones C.E."/>
            <person name="Longmire E.M."/>
            <person name="Ollivierra T.Y."/>
            <person name="Prive E."/>
            <person name="Veilleux F.I."/>
            <person name="Chavey H."/>
            <person name="Smith-Caldas M."/>
            <person name="Arruda S.E."/>
            <person name="Page S.T."/>
            <person name="Molloy S.D."/>
            <person name="Ko C."/>
            <person name="Russell D.A."/>
            <person name="Jacobs-Sera D."/>
            <person name="Hatfull G.F."/>
        </authorList>
    </citation>
    <scope>NUCLEOTIDE SEQUENCE [LARGE SCALE GENOMIC DNA]</scope>
</reference>
<name>A0AA96KNQ4_9CAUD</name>